<evidence type="ECO:0008006" key="2">
    <source>
        <dbReference type="Google" id="ProtNLM"/>
    </source>
</evidence>
<dbReference type="EMBL" id="LR031880">
    <property type="protein sequence ID" value="VDD59925.1"/>
    <property type="molecule type" value="Genomic_DNA"/>
</dbReference>
<organism evidence="1">
    <name type="scientific">Brassica oleracea</name>
    <name type="common">Wild cabbage</name>
    <dbReference type="NCBI Taxonomy" id="3712"/>
    <lineage>
        <taxon>Eukaryota</taxon>
        <taxon>Viridiplantae</taxon>
        <taxon>Streptophyta</taxon>
        <taxon>Embryophyta</taxon>
        <taxon>Tracheophyta</taxon>
        <taxon>Spermatophyta</taxon>
        <taxon>Magnoliopsida</taxon>
        <taxon>eudicotyledons</taxon>
        <taxon>Gunneridae</taxon>
        <taxon>Pentapetalae</taxon>
        <taxon>rosids</taxon>
        <taxon>malvids</taxon>
        <taxon>Brassicales</taxon>
        <taxon>Brassicaceae</taxon>
        <taxon>Brassiceae</taxon>
        <taxon>Brassica</taxon>
    </lineage>
</organism>
<dbReference type="AlphaFoldDB" id="A0A3P6GU80"/>
<sequence length="205" mass="23465">MRQRLRLCQGLHVEVMMMLEVIDDDDGRLDLAGNCEKLYENWLKLIEANSELNKEKEEEAQHAGAQLAETQKGLRMLNNGKKQLHHLLSTEKNARFNLVLDFKGSHPKLKVFFISTVTATASGKVSDLITKSKRKFRLVCHHCGVVGHIRPRCFKLLRENNQIEQAYGRGVMVQYVILVEFKDMFNVTVSSLSKEVIMEDYCSGI</sequence>
<accession>A0A3P6GU80</accession>
<evidence type="ECO:0000313" key="1">
    <source>
        <dbReference type="EMBL" id="VDD59925.1"/>
    </source>
</evidence>
<gene>
    <name evidence="1" type="ORF">BOLC6T35378H</name>
</gene>
<protein>
    <recommendedName>
        <fullName evidence="2">CCHC-type domain-containing protein</fullName>
    </recommendedName>
</protein>
<proteinExistence type="predicted"/>
<reference evidence="1" key="1">
    <citation type="submission" date="2018-11" db="EMBL/GenBank/DDBJ databases">
        <authorList>
            <consortium name="Genoscope - CEA"/>
            <person name="William W."/>
        </authorList>
    </citation>
    <scope>NUCLEOTIDE SEQUENCE</scope>
</reference>
<name>A0A3P6GU80_BRAOL</name>